<evidence type="ECO:0000256" key="1">
    <source>
        <dbReference type="ARBA" id="ARBA00001974"/>
    </source>
</evidence>
<organism evidence="6">
    <name type="scientific">Hemiselmis andersenii</name>
    <name type="common">Cryptophyte alga</name>
    <dbReference type="NCBI Taxonomy" id="464988"/>
    <lineage>
        <taxon>Eukaryota</taxon>
        <taxon>Cryptophyceae</taxon>
        <taxon>Cryptomonadales</taxon>
        <taxon>Hemiselmidaceae</taxon>
        <taxon>Hemiselmis</taxon>
    </lineage>
</organism>
<protein>
    <recommendedName>
        <fullName evidence="7">FAD/NAD(P)-binding domain-containing protein</fullName>
    </recommendedName>
</protein>
<feature type="domain" description="RsdA/BaiN/AoA(So)-like insert" evidence="5">
    <location>
        <begin position="163"/>
        <end position="332"/>
    </location>
</feature>
<feature type="domain" description="RsdA/BaiN/AoA(So)-like Rossmann fold-like" evidence="4">
    <location>
        <begin position="6"/>
        <end position="385"/>
    </location>
</feature>
<keyword evidence="2" id="KW-0285">Flavoprotein</keyword>
<dbReference type="Pfam" id="PF03486">
    <property type="entry name" value="HI0933_like"/>
    <property type="match status" value="1"/>
</dbReference>
<dbReference type="SUPFAM" id="SSF160996">
    <property type="entry name" value="HI0933 insert domain-like"/>
    <property type="match status" value="1"/>
</dbReference>
<reference evidence="6" key="1">
    <citation type="submission" date="2021-01" db="EMBL/GenBank/DDBJ databases">
        <authorList>
            <person name="Corre E."/>
            <person name="Pelletier E."/>
            <person name="Niang G."/>
            <person name="Scheremetjew M."/>
            <person name="Finn R."/>
            <person name="Kale V."/>
            <person name="Holt S."/>
            <person name="Cochrane G."/>
            <person name="Meng A."/>
            <person name="Brown T."/>
            <person name="Cohen L."/>
        </authorList>
    </citation>
    <scope>NUCLEOTIDE SEQUENCE</scope>
    <source>
        <strain evidence="6">CCMP644</strain>
    </source>
</reference>
<dbReference type="Gene3D" id="2.40.30.10">
    <property type="entry name" value="Translation factors"/>
    <property type="match status" value="1"/>
</dbReference>
<dbReference type="NCBIfam" id="TIGR00275">
    <property type="entry name" value="aminoacetone oxidase family FAD-binding enzyme"/>
    <property type="match status" value="1"/>
</dbReference>
<evidence type="ECO:0008006" key="7">
    <source>
        <dbReference type="Google" id="ProtNLM"/>
    </source>
</evidence>
<dbReference type="AlphaFoldDB" id="A0A7S1E9J2"/>
<dbReference type="InterPro" id="IPR036188">
    <property type="entry name" value="FAD/NAD-bd_sf"/>
</dbReference>
<dbReference type="InterPro" id="IPR023166">
    <property type="entry name" value="BaiN-like_dom_sf"/>
</dbReference>
<dbReference type="Pfam" id="PF22780">
    <property type="entry name" value="HI0933_like_1st"/>
    <property type="match status" value="1"/>
</dbReference>
<dbReference type="EMBL" id="HBFX01033896">
    <property type="protein sequence ID" value="CAD8969389.1"/>
    <property type="molecule type" value="Transcribed_RNA"/>
</dbReference>
<sequence>MRAPRCCGKVKISGGGRCNVMHDDTKPVKLISEGYPRGQKQLLGPFARFGPTQTAEWFKAEGVELKTEQDGRMFPVTDSSQTVIDALMGAADTAGVQIRTRCKVEGIDHSVSPEGRRFSVRTVEREADRKGVIECDYLLLATGSARLSYAWAKGLGHDLEAPVPSLFTFTISDTLLQGLAGVSVQDAIVSIPSGKPKKPLTQQGPVLVTHSGVSGPAILRLSAFGARVLHETDYKTTLKINWTPEIERGIEGVVEQVLEAKAKDSAKTVGGASSPTFGLPRRLWQAMVAKVGLKSDAKWGEVKNSDLRKVAALMCQCQLEVQGKGTFKDEFVTAGGVSLKGVDMKRLESKSVEGLYFAGEVLDIDGITGGYNFQSAWTTGWTAGRSVAEQALSEGDSE</sequence>
<dbReference type="InterPro" id="IPR004792">
    <property type="entry name" value="BaiN-like"/>
</dbReference>
<evidence type="ECO:0000256" key="3">
    <source>
        <dbReference type="ARBA" id="ARBA00022827"/>
    </source>
</evidence>
<proteinExistence type="predicted"/>
<comment type="cofactor">
    <cofactor evidence="1">
        <name>FAD</name>
        <dbReference type="ChEBI" id="CHEBI:57692"/>
    </cofactor>
</comment>
<dbReference type="InterPro" id="IPR057661">
    <property type="entry name" value="RsdA/BaiN/AoA(So)_Rossmann"/>
</dbReference>
<evidence type="ECO:0000313" key="6">
    <source>
        <dbReference type="EMBL" id="CAD8969389.1"/>
    </source>
</evidence>
<dbReference type="Gene3D" id="1.10.8.260">
    <property type="entry name" value="HI0933 insert domain-like"/>
    <property type="match status" value="1"/>
</dbReference>
<evidence type="ECO:0000256" key="2">
    <source>
        <dbReference type="ARBA" id="ARBA00022630"/>
    </source>
</evidence>
<accession>A0A7S1E9J2</accession>
<dbReference type="InterPro" id="IPR055178">
    <property type="entry name" value="RsdA/BaiN/AoA(So)-like_dom"/>
</dbReference>
<dbReference type="PANTHER" id="PTHR42887:SF2">
    <property type="entry name" value="OS12G0638800 PROTEIN"/>
    <property type="match status" value="1"/>
</dbReference>
<evidence type="ECO:0000259" key="4">
    <source>
        <dbReference type="Pfam" id="PF03486"/>
    </source>
</evidence>
<dbReference type="PANTHER" id="PTHR42887">
    <property type="entry name" value="OS12G0638800 PROTEIN"/>
    <property type="match status" value="1"/>
</dbReference>
<evidence type="ECO:0000259" key="5">
    <source>
        <dbReference type="Pfam" id="PF22780"/>
    </source>
</evidence>
<keyword evidence="3" id="KW-0274">FAD</keyword>
<dbReference type="SUPFAM" id="SSF51905">
    <property type="entry name" value="FAD/NAD(P)-binding domain"/>
    <property type="match status" value="1"/>
</dbReference>
<name>A0A7S1E9J2_HEMAN</name>
<gene>
    <name evidence="6" type="ORF">HAND00432_LOCUS20386</name>
</gene>
<dbReference type="Gene3D" id="3.50.50.60">
    <property type="entry name" value="FAD/NAD(P)-binding domain"/>
    <property type="match status" value="1"/>
</dbReference>